<gene>
    <name evidence="1" type="ORF">DIU31_015135</name>
    <name evidence="2" type="ORF">J3L21_12365</name>
</gene>
<reference evidence="1 3" key="1">
    <citation type="submission" date="2019-08" db="EMBL/GenBank/DDBJ databases">
        <title>Comparative genome analysis confer to the adaptation heavy metal polluted environment.</title>
        <authorList>
            <person name="Li Y."/>
        </authorList>
    </citation>
    <scope>NUCLEOTIDE SEQUENCE [LARGE SCALE GENOMIC DNA]</scope>
    <source>
        <strain evidence="1 3">P2</strain>
    </source>
</reference>
<reference evidence="2 4" key="2">
    <citation type="submission" date="2021-03" db="EMBL/GenBank/DDBJ databases">
        <title>Mucilaginibacter strains isolated from gold and copper mining confer multi heavy-metal resistance.</title>
        <authorList>
            <person name="Li Y."/>
        </authorList>
    </citation>
    <scope>NUCLEOTIDE SEQUENCE [LARGE SCALE GENOMIC DNA]</scope>
    <source>
        <strain evidence="2 4">P2-4</strain>
    </source>
</reference>
<accession>A0AAE6JFM6</accession>
<organism evidence="1 3">
    <name type="scientific">Mucilaginibacter rubeus</name>
    <dbReference type="NCBI Taxonomy" id="2027860"/>
    <lineage>
        <taxon>Bacteria</taxon>
        <taxon>Pseudomonadati</taxon>
        <taxon>Bacteroidota</taxon>
        <taxon>Sphingobacteriia</taxon>
        <taxon>Sphingobacteriales</taxon>
        <taxon>Sphingobacteriaceae</taxon>
        <taxon>Mucilaginibacter</taxon>
    </lineage>
</organism>
<dbReference type="EMBL" id="CP043451">
    <property type="protein sequence ID" value="QEM04784.1"/>
    <property type="molecule type" value="Genomic_DNA"/>
</dbReference>
<evidence type="ECO:0000313" key="1">
    <source>
        <dbReference type="EMBL" id="QEM04784.1"/>
    </source>
</evidence>
<dbReference type="Proteomes" id="UP000663940">
    <property type="component" value="Chromosome"/>
</dbReference>
<proteinExistence type="predicted"/>
<evidence type="ECO:0000313" key="2">
    <source>
        <dbReference type="EMBL" id="QTE52704.1"/>
    </source>
</evidence>
<dbReference type="RefSeq" id="WP_112651885.1">
    <property type="nucleotide sequence ID" value="NZ_CP043451.1"/>
</dbReference>
<dbReference type="AlphaFoldDB" id="A0AAE6JFM6"/>
<evidence type="ECO:0000313" key="3">
    <source>
        <dbReference type="Proteomes" id="UP000250557"/>
    </source>
</evidence>
<keyword evidence="4" id="KW-1185">Reference proteome</keyword>
<sequence length="95" mass="10917">MDDQAAKALKKKSLVVDAGKDGYDDPIVNVNDVVLNGRLKVNIKGIAPYTFADTAPFRKGMQINEASYIRFGYRFFDQYKTVWDFDEKKIYVLEK</sequence>
<protein>
    <submittedName>
        <fullName evidence="1">Uncharacterized protein</fullName>
    </submittedName>
</protein>
<name>A0AAE6JFM6_9SPHI</name>
<dbReference type="Proteomes" id="UP000250557">
    <property type="component" value="Chromosome"/>
</dbReference>
<dbReference type="EMBL" id="CP071880">
    <property type="protein sequence ID" value="QTE52704.1"/>
    <property type="molecule type" value="Genomic_DNA"/>
</dbReference>
<evidence type="ECO:0000313" key="4">
    <source>
        <dbReference type="Proteomes" id="UP000663940"/>
    </source>
</evidence>